<name>A0A377GDS2_9GAMM</name>
<dbReference type="AlphaFoldDB" id="A0A377GDS2"/>
<proteinExistence type="predicted"/>
<dbReference type="RefSeq" id="WP_010655072.1">
    <property type="nucleotide sequence ID" value="NZ_UGGT01000001.1"/>
</dbReference>
<reference evidence="1 2" key="1">
    <citation type="submission" date="2018-06" db="EMBL/GenBank/DDBJ databases">
        <authorList>
            <consortium name="Pathogen Informatics"/>
            <person name="Doyle S."/>
        </authorList>
    </citation>
    <scope>NUCLEOTIDE SEQUENCE [LARGE SCALE GENOMIC DNA]</scope>
    <source>
        <strain evidence="1 2">NCTC11370</strain>
    </source>
</reference>
<accession>A0A377GDS2</accession>
<evidence type="ECO:0000313" key="2">
    <source>
        <dbReference type="Proteomes" id="UP000254554"/>
    </source>
</evidence>
<protein>
    <submittedName>
        <fullName evidence="1">Uncharacterized protein</fullName>
    </submittedName>
</protein>
<keyword evidence="2" id="KW-1185">Reference proteome</keyword>
<dbReference type="Proteomes" id="UP000254554">
    <property type="component" value="Unassembled WGS sequence"/>
</dbReference>
<gene>
    <name evidence="1" type="ORF">NCTC11370_03054</name>
</gene>
<sequence>MSFEKLPLAFGDRSLSAIDTYDDEIINLVNILNGHDFSSPPIGYTFEVHISPELVSTLAPREKRELFEVLFNLMKEDIKSVQNGKTPLNISELTTLKDLINDNPMDTKKLFFYFTDKSRIDYIVTEENLPTLRELFPGNASLQKNSLAEIKESLLLNQQLYSKASVRGLFAHKNELPYELAEQIGSYLDIKSASMVAQTGSNAARQATEVLDAVDDDNTLLKRFI</sequence>
<dbReference type="GeneID" id="93293935"/>
<organism evidence="1 2">
    <name type="scientific">Fluoribacter dumoffii</name>
    <dbReference type="NCBI Taxonomy" id="463"/>
    <lineage>
        <taxon>Bacteria</taxon>
        <taxon>Pseudomonadati</taxon>
        <taxon>Pseudomonadota</taxon>
        <taxon>Gammaproteobacteria</taxon>
        <taxon>Legionellales</taxon>
        <taxon>Legionellaceae</taxon>
        <taxon>Fluoribacter</taxon>
    </lineage>
</organism>
<evidence type="ECO:0000313" key="1">
    <source>
        <dbReference type="EMBL" id="STO22952.1"/>
    </source>
</evidence>
<dbReference type="EMBL" id="UGGT01000001">
    <property type="protein sequence ID" value="STO22952.1"/>
    <property type="molecule type" value="Genomic_DNA"/>
</dbReference>